<protein>
    <submittedName>
        <fullName evidence="5">Uncharacterized protein</fullName>
    </submittedName>
</protein>
<name>A0A814CYI4_ADIRI</name>
<evidence type="ECO:0000256" key="4">
    <source>
        <dbReference type="SAM" id="Phobius"/>
    </source>
</evidence>
<evidence type="ECO:0000313" key="5">
    <source>
        <dbReference type="EMBL" id="CAF0948502.1"/>
    </source>
</evidence>
<keyword evidence="4" id="KW-0812">Transmembrane</keyword>
<dbReference type="PANTHER" id="PTHR46580">
    <property type="entry name" value="SENSOR KINASE-RELATED"/>
    <property type="match status" value="1"/>
</dbReference>
<dbReference type="EMBL" id="CAJNOR010000562">
    <property type="protein sequence ID" value="CAF0948502.1"/>
    <property type="molecule type" value="Genomic_DNA"/>
</dbReference>
<accession>A0A814CYI4</accession>
<dbReference type="Gene3D" id="2.130.10.130">
    <property type="entry name" value="Integrin alpha, N-terminal"/>
    <property type="match status" value="6"/>
</dbReference>
<evidence type="ECO:0000256" key="3">
    <source>
        <dbReference type="ARBA" id="ARBA00023180"/>
    </source>
</evidence>
<proteinExistence type="predicted"/>
<keyword evidence="1" id="KW-0732">Signal</keyword>
<evidence type="ECO:0000313" key="6">
    <source>
        <dbReference type="Proteomes" id="UP000663828"/>
    </source>
</evidence>
<sequence length="1502" mass="162245">MQMSSISVGDATRSLDGLAVVEKPSSEIVGRGVMNYDEDTIIACAQKSKPCFKPLTNSTVGIIGYCMFTCVVIVVGVLIVYYTTPEPAVNTCGMTFAATDQNPIEYDNGPRSIVAADLNSDTWIDLVIAQSRDDTISIYFGHSDGVFVKQIEYSTGAGSAPHTVAVDDLNNDDRLDIAVANYGTNTVRIFLGWNNGSFIVHLDLSTVASHPIALDLVDLNNDTFVDIITVNYETNSISIFFGKGNGMFSSPVSYHMGYDSLPNSVATGDMNNDQHLDIVIANFGTNTIVILFGNANHTFVDQMTIPTGYGSLPYSLAVGYFDNDTYLDIAVANYGAKNIGVFLNNRYGSFRNQITYSTQSSSPYSIGVGDFNQDTRSDIIVTNKGLNNIGVFLGDGNGYFADARMQSTGSSSSISFAVCDYNKDNRLDLIVVNNDTDSIDTLRGYFEGFDSRTSFAVDGPSRSLAVGDLNNDGQLDLVVLNYNRNSISILLGYNYGSFITNGTYATGNSPVYVTISDLNKDHYLDIIVVDSESYYYDDDYNTFNYDISIYFGNGNGSFQKQQRYSAGYHSIYVAIGDFNNDTWLDLAVANSLDNDVTILLGNSSGYFTENGAYPAGSRPYCVATGDFNNDDQLDLVVVNFYSNNVGVLLGNGDGTFAKQITFPTGAYPYSATVIDINNDTQLDIVVASYEGFKICILLGYGNGSFASQLTFGVTNKPTFAIVADMNNDTYLDIVATGPTVGGVNILFGYGNNSFSNPVNYVTSASSYCVVIGDFNKDSRLDIVVPDDSSNNVSVKLQYNRGALRSDRSYASGDGSNLRFVTTADLNNDTRLDLIVANSGTDNIGILYGLDSGAFEQQVMFDTGSNSQPSSIAIDYFDDDDRLDMAVTNYGTKLIGVLLGSENSSFVSQIIYGNSLNFAPFAIAAGDFNNDKRADIAVAYDGSDLIDVFSLYNTGGFQTGDIYSLGAASRRLVVGDFNNDNQWDVVVTNFDMNMIFVYLGYGNGSFGNLTTYATGSGPWCVATGNLNNDTYLDIVVTNANIDSNGNSISIYFGQGDGTFTNQTKYSTSYSPQSVFIADMDKNNQSDIIVANRRNNYINIFLGSGTGTFGSYRLSFNKYNLTSEAVGDFNNDSNMDIVVGRDTSNNLDVYFGYSNGVFANQTTYSTDGTASFIVVNDVNHDNQLDIVATTTNNTVNVFLCSNNGKFANATIFAIGSLPQSLAITDFNRDQHMDIITTNTGSNDISVLLGDGTGWFRPQQRYKTGSTPFSVAAADFNNDDLPDVIVSNPGENNIMVLLGTTNKNFDRKTTLTTGQGSRPRSLVVADLNNDGQMDIGSANSGTNCISIFFGSGSMTFTNQSIYPTGADSSPYSIAAGDFDRNNQSDMVVANYKSDTIGIFLGYNNGSFTNQTTYSTGSSSSPYFVTVGLFNNDSILDIVVANYGNNKLGVFIGHGDGKFEDMIPLPLEYGSHPFSVVAGDFNNDKKVDFAVGNNGTDSLTILLRTC</sequence>
<dbReference type="Gene3D" id="2.30.30.100">
    <property type="match status" value="5"/>
</dbReference>
<dbReference type="SUPFAM" id="SSF69318">
    <property type="entry name" value="Integrin alpha N-terminal domain"/>
    <property type="match status" value="6"/>
</dbReference>
<gene>
    <name evidence="5" type="ORF">XAT740_LOCUS10528</name>
</gene>
<feature type="transmembrane region" description="Helical" evidence="4">
    <location>
        <begin position="62"/>
        <end position="82"/>
    </location>
</feature>
<evidence type="ECO:0000256" key="1">
    <source>
        <dbReference type="ARBA" id="ARBA00022729"/>
    </source>
</evidence>
<keyword evidence="3" id="KW-0325">Glycoprotein</keyword>
<dbReference type="PANTHER" id="PTHR46580:SF4">
    <property type="entry name" value="ATP_GTP-BINDING PROTEIN"/>
    <property type="match status" value="1"/>
</dbReference>
<keyword evidence="4" id="KW-0472">Membrane</keyword>
<keyword evidence="4" id="KW-1133">Transmembrane helix</keyword>
<keyword evidence="6" id="KW-1185">Reference proteome</keyword>
<keyword evidence="2" id="KW-0677">Repeat</keyword>
<organism evidence="5 6">
    <name type="scientific">Adineta ricciae</name>
    <name type="common">Rotifer</name>
    <dbReference type="NCBI Taxonomy" id="249248"/>
    <lineage>
        <taxon>Eukaryota</taxon>
        <taxon>Metazoa</taxon>
        <taxon>Spiralia</taxon>
        <taxon>Gnathifera</taxon>
        <taxon>Rotifera</taxon>
        <taxon>Eurotatoria</taxon>
        <taxon>Bdelloidea</taxon>
        <taxon>Adinetida</taxon>
        <taxon>Adinetidae</taxon>
        <taxon>Adineta</taxon>
    </lineage>
</organism>
<dbReference type="InterPro" id="IPR013517">
    <property type="entry name" value="FG-GAP"/>
</dbReference>
<dbReference type="InterPro" id="IPR028994">
    <property type="entry name" value="Integrin_alpha_N"/>
</dbReference>
<dbReference type="SMART" id="SM00191">
    <property type="entry name" value="Int_alpha"/>
    <property type="match status" value="9"/>
</dbReference>
<dbReference type="Proteomes" id="UP000663828">
    <property type="component" value="Unassembled WGS sequence"/>
</dbReference>
<evidence type="ECO:0000256" key="2">
    <source>
        <dbReference type="ARBA" id="ARBA00022737"/>
    </source>
</evidence>
<dbReference type="InterPro" id="IPR013519">
    <property type="entry name" value="Int_alpha_beta-p"/>
</dbReference>
<reference evidence="5" key="1">
    <citation type="submission" date="2021-02" db="EMBL/GenBank/DDBJ databases">
        <authorList>
            <person name="Nowell W R."/>
        </authorList>
    </citation>
    <scope>NUCLEOTIDE SEQUENCE</scope>
</reference>
<comment type="caution">
    <text evidence="5">The sequence shown here is derived from an EMBL/GenBank/DDBJ whole genome shotgun (WGS) entry which is preliminary data.</text>
</comment>
<dbReference type="Pfam" id="PF13517">
    <property type="entry name" value="FG-GAP_3"/>
    <property type="match status" value="11"/>
</dbReference>